<keyword evidence="1" id="KW-0732">Signal</keyword>
<proteinExistence type="predicted"/>
<accession>A0A9P5PRU5</accession>
<evidence type="ECO:0000313" key="3">
    <source>
        <dbReference type="Proteomes" id="UP000772434"/>
    </source>
</evidence>
<feature type="signal peptide" evidence="1">
    <location>
        <begin position="1"/>
        <end position="17"/>
    </location>
</feature>
<dbReference type="EMBL" id="JADNRY010000080">
    <property type="protein sequence ID" value="KAF9066970.1"/>
    <property type="molecule type" value="Genomic_DNA"/>
</dbReference>
<feature type="chain" id="PRO_5040462138" evidence="1">
    <location>
        <begin position="18"/>
        <end position="340"/>
    </location>
</feature>
<dbReference type="Proteomes" id="UP000772434">
    <property type="component" value="Unassembled WGS sequence"/>
</dbReference>
<keyword evidence="3" id="KW-1185">Reference proteome</keyword>
<protein>
    <submittedName>
        <fullName evidence="2">Uncharacterized protein</fullName>
    </submittedName>
</protein>
<comment type="caution">
    <text evidence="2">The sequence shown here is derived from an EMBL/GenBank/DDBJ whole genome shotgun (WGS) entry which is preliminary data.</text>
</comment>
<name>A0A9P5PRU5_9AGAR</name>
<sequence>MLLKWLALATIFPVQSALPNPICYRGWSCSRNAPYFGLPLWDKKLLLTSLAFHPKYVNFRENIDHWVQGQKTGLPGAHVELLTSAASMESCNNVIEVLLDNAIQCYGFSACDVFTFLMDPTVPQLQIKEHIIFLDYEMWEGTATFVKLFANPGIAMADSGRSDQVVSHSLVSLKVQHLPTTDKGYPIILKVLKAARRKFTKELVLLIYVYVCPKTIPREPQKWDILAYSFPLGLVYYLGLPLPYNKVKEAQEILDGRTRQLAEPQPESSKGVANKLSRKTVNSLVLQILTQLENNNVGANATEANVEQDLIALFTGFYDVYSDEKKKCKPESTSGPSQKQ</sequence>
<gene>
    <name evidence="2" type="ORF">BDP27DRAFT_1423398</name>
</gene>
<dbReference type="AlphaFoldDB" id="A0A9P5PRU5"/>
<dbReference type="OrthoDB" id="2340858at2759"/>
<evidence type="ECO:0000256" key="1">
    <source>
        <dbReference type="SAM" id="SignalP"/>
    </source>
</evidence>
<evidence type="ECO:0000313" key="2">
    <source>
        <dbReference type="EMBL" id="KAF9066970.1"/>
    </source>
</evidence>
<reference evidence="2" key="1">
    <citation type="submission" date="2020-11" db="EMBL/GenBank/DDBJ databases">
        <authorList>
            <consortium name="DOE Joint Genome Institute"/>
            <person name="Ahrendt S."/>
            <person name="Riley R."/>
            <person name="Andreopoulos W."/>
            <person name="Labutti K."/>
            <person name="Pangilinan J."/>
            <person name="Ruiz-Duenas F.J."/>
            <person name="Barrasa J.M."/>
            <person name="Sanchez-Garcia M."/>
            <person name="Camarero S."/>
            <person name="Miyauchi S."/>
            <person name="Serrano A."/>
            <person name="Linde D."/>
            <person name="Babiker R."/>
            <person name="Drula E."/>
            <person name="Ayuso-Fernandez I."/>
            <person name="Pacheco R."/>
            <person name="Padilla G."/>
            <person name="Ferreira P."/>
            <person name="Barriuso J."/>
            <person name="Kellner H."/>
            <person name="Castanera R."/>
            <person name="Alfaro M."/>
            <person name="Ramirez L."/>
            <person name="Pisabarro A.G."/>
            <person name="Kuo A."/>
            <person name="Tritt A."/>
            <person name="Lipzen A."/>
            <person name="He G."/>
            <person name="Yan M."/>
            <person name="Ng V."/>
            <person name="Cullen D."/>
            <person name="Martin F."/>
            <person name="Rosso M.-N."/>
            <person name="Henrissat B."/>
            <person name="Hibbett D."/>
            <person name="Martinez A.T."/>
            <person name="Grigoriev I.V."/>
        </authorList>
    </citation>
    <scope>NUCLEOTIDE SEQUENCE</scope>
    <source>
        <strain evidence="2">AH 40177</strain>
    </source>
</reference>
<organism evidence="2 3">
    <name type="scientific">Rhodocollybia butyracea</name>
    <dbReference type="NCBI Taxonomy" id="206335"/>
    <lineage>
        <taxon>Eukaryota</taxon>
        <taxon>Fungi</taxon>
        <taxon>Dikarya</taxon>
        <taxon>Basidiomycota</taxon>
        <taxon>Agaricomycotina</taxon>
        <taxon>Agaricomycetes</taxon>
        <taxon>Agaricomycetidae</taxon>
        <taxon>Agaricales</taxon>
        <taxon>Marasmiineae</taxon>
        <taxon>Omphalotaceae</taxon>
        <taxon>Rhodocollybia</taxon>
    </lineage>
</organism>